<organism evidence="1 5">
    <name type="scientific">Didymodactylos carnosus</name>
    <dbReference type="NCBI Taxonomy" id="1234261"/>
    <lineage>
        <taxon>Eukaryota</taxon>
        <taxon>Metazoa</taxon>
        <taxon>Spiralia</taxon>
        <taxon>Gnathifera</taxon>
        <taxon>Rotifera</taxon>
        <taxon>Eurotatoria</taxon>
        <taxon>Bdelloidea</taxon>
        <taxon>Philodinida</taxon>
        <taxon>Philodinidae</taxon>
        <taxon>Didymodactylos</taxon>
    </lineage>
</organism>
<dbReference type="Proteomes" id="UP000663829">
    <property type="component" value="Unassembled WGS sequence"/>
</dbReference>
<dbReference type="EMBL" id="CAJOBC010006939">
    <property type="protein sequence ID" value="CAF3916065.1"/>
    <property type="molecule type" value="Genomic_DNA"/>
</dbReference>
<dbReference type="OrthoDB" id="418495at2759"/>
<dbReference type="Proteomes" id="UP000682733">
    <property type="component" value="Unassembled WGS sequence"/>
</dbReference>
<dbReference type="GO" id="GO:0034599">
    <property type="term" value="P:cellular response to oxidative stress"/>
    <property type="evidence" value="ECO:0007669"/>
    <property type="project" value="TreeGrafter"/>
</dbReference>
<sequence length="93" mass="10187">MADKSSAVKDQVEKLIKDNTVMVFSRTTCPYCTKDEIDNGDLYQDVLGKMTNAATVPRVFLAGECIGGGDDTEALEKSGELEKRLKKIDAIQN</sequence>
<evidence type="ECO:0000313" key="4">
    <source>
        <dbReference type="EMBL" id="CAF4176266.1"/>
    </source>
</evidence>
<dbReference type="GO" id="GO:0015038">
    <property type="term" value="F:glutathione disulfide oxidoreductase activity"/>
    <property type="evidence" value="ECO:0007669"/>
    <property type="project" value="TreeGrafter"/>
</dbReference>
<dbReference type="PANTHER" id="PTHR45694:SF5">
    <property type="entry name" value="GLUTAREDOXIN 2"/>
    <property type="match status" value="1"/>
</dbReference>
<dbReference type="AlphaFoldDB" id="A0A814T2P1"/>
<proteinExistence type="predicted"/>
<dbReference type="SUPFAM" id="SSF52833">
    <property type="entry name" value="Thioredoxin-like"/>
    <property type="match status" value="1"/>
</dbReference>
<dbReference type="CDD" id="cd03419">
    <property type="entry name" value="GRX_GRXh_1_2_like"/>
    <property type="match status" value="1"/>
</dbReference>
<reference evidence="1" key="1">
    <citation type="submission" date="2021-02" db="EMBL/GenBank/DDBJ databases">
        <authorList>
            <person name="Nowell W R."/>
        </authorList>
    </citation>
    <scope>NUCLEOTIDE SEQUENCE</scope>
</reference>
<dbReference type="EMBL" id="CAJNOQ010006939">
    <property type="protein sequence ID" value="CAF1152568.1"/>
    <property type="molecule type" value="Genomic_DNA"/>
</dbReference>
<evidence type="ECO:0008006" key="6">
    <source>
        <dbReference type="Google" id="ProtNLM"/>
    </source>
</evidence>
<comment type="caution">
    <text evidence="1">The sequence shown here is derived from an EMBL/GenBank/DDBJ whole genome shotgun (WGS) entry which is preliminary data.</text>
</comment>
<dbReference type="PANTHER" id="PTHR45694">
    <property type="entry name" value="GLUTAREDOXIN 2"/>
    <property type="match status" value="1"/>
</dbReference>
<protein>
    <recommendedName>
        <fullName evidence="6">Glutaredoxin</fullName>
    </recommendedName>
</protein>
<keyword evidence="5" id="KW-1185">Reference proteome</keyword>
<dbReference type="EMBL" id="CAJNOK010023733">
    <property type="protein sequence ID" value="CAF1366891.1"/>
    <property type="molecule type" value="Genomic_DNA"/>
</dbReference>
<gene>
    <name evidence="1" type="ORF">GPM918_LOCUS21259</name>
    <name evidence="2" type="ORF">OVA965_LOCUS31488</name>
    <name evidence="3" type="ORF">SRO942_LOCUS21256</name>
    <name evidence="4" type="ORF">TMI583_LOCUS32319</name>
</gene>
<accession>A0A814T2P1</accession>
<dbReference type="Proteomes" id="UP000677228">
    <property type="component" value="Unassembled WGS sequence"/>
</dbReference>
<name>A0A814T2P1_9BILA</name>
<dbReference type="Gene3D" id="3.40.30.10">
    <property type="entry name" value="Glutaredoxin"/>
    <property type="match status" value="2"/>
</dbReference>
<dbReference type="EMBL" id="CAJOBA010045392">
    <property type="protein sequence ID" value="CAF4176266.1"/>
    <property type="molecule type" value="Genomic_DNA"/>
</dbReference>
<dbReference type="GO" id="GO:0005737">
    <property type="term" value="C:cytoplasm"/>
    <property type="evidence" value="ECO:0007669"/>
    <property type="project" value="TreeGrafter"/>
</dbReference>
<evidence type="ECO:0000313" key="3">
    <source>
        <dbReference type="EMBL" id="CAF3916065.1"/>
    </source>
</evidence>
<dbReference type="Proteomes" id="UP000681722">
    <property type="component" value="Unassembled WGS sequence"/>
</dbReference>
<evidence type="ECO:0000313" key="5">
    <source>
        <dbReference type="Proteomes" id="UP000663829"/>
    </source>
</evidence>
<dbReference type="PROSITE" id="PS51354">
    <property type="entry name" value="GLUTAREDOXIN_2"/>
    <property type="match status" value="1"/>
</dbReference>
<evidence type="ECO:0000313" key="2">
    <source>
        <dbReference type="EMBL" id="CAF1366891.1"/>
    </source>
</evidence>
<evidence type="ECO:0000313" key="1">
    <source>
        <dbReference type="EMBL" id="CAF1152568.1"/>
    </source>
</evidence>
<dbReference type="InterPro" id="IPR036249">
    <property type="entry name" value="Thioredoxin-like_sf"/>
</dbReference>